<keyword evidence="5 9" id="KW-0472">Membrane</keyword>
<dbReference type="Proteomes" id="UP000694389">
    <property type="component" value="Unassembled WGS sequence"/>
</dbReference>
<keyword evidence="6" id="KW-1015">Disulfide bond</keyword>
<reference evidence="10" key="1">
    <citation type="submission" date="2025-08" db="UniProtKB">
        <authorList>
            <consortium name="Ensembl"/>
        </authorList>
    </citation>
    <scope>IDENTIFICATION</scope>
</reference>
<dbReference type="GO" id="GO:0090263">
    <property type="term" value="P:positive regulation of canonical Wnt signaling pathway"/>
    <property type="evidence" value="ECO:0007669"/>
    <property type="project" value="TreeGrafter"/>
</dbReference>
<evidence type="ECO:0000256" key="2">
    <source>
        <dbReference type="ARBA" id="ARBA00022475"/>
    </source>
</evidence>
<keyword evidence="3" id="KW-0336">GPI-anchor</keyword>
<dbReference type="InterPro" id="IPR045860">
    <property type="entry name" value="Snake_toxin-like_sf"/>
</dbReference>
<keyword evidence="7" id="KW-0325">Glycoprotein</keyword>
<keyword evidence="9" id="KW-1133">Transmembrane helix</keyword>
<evidence type="ECO:0000256" key="5">
    <source>
        <dbReference type="ARBA" id="ARBA00023136"/>
    </source>
</evidence>
<evidence type="ECO:0000256" key="6">
    <source>
        <dbReference type="ARBA" id="ARBA00023157"/>
    </source>
</evidence>
<dbReference type="Ensembl" id="ENSDLAT00005083928.1">
    <property type="protein sequence ID" value="ENSDLAP00005075601.1"/>
    <property type="gene ID" value="ENSDLAG00005031232.1"/>
</dbReference>
<comment type="subcellular location">
    <subcellularLocation>
        <location evidence="1">Cell membrane</location>
        <topology evidence="1">Lipid-anchor</topology>
        <topology evidence="1">GPI-anchor</topology>
    </subcellularLocation>
</comment>
<protein>
    <submittedName>
        <fullName evidence="10">LY6/PLAUR domain containing 6</fullName>
    </submittedName>
</protein>
<dbReference type="Gene3D" id="2.10.60.10">
    <property type="entry name" value="CD59"/>
    <property type="match status" value="1"/>
</dbReference>
<evidence type="ECO:0000256" key="3">
    <source>
        <dbReference type="ARBA" id="ARBA00022622"/>
    </source>
</evidence>
<name>A0A8P4GC77_DICLA</name>
<evidence type="ECO:0000313" key="11">
    <source>
        <dbReference type="Proteomes" id="UP000694389"/>
    </source>
</evidence>
<keyword evidence="8" id="KW-0449">Lipoprotein</keyword>
<feature type="transmembrane region" description="Helical" evidence="9">
    <location>
        <begin position="168"/>
        <end position="188"/>
    </location>
</feature>
<accession>A0A8P4GC77</accession>
<evidence type="ECO:0000256" key="9">
    <source>
        <dbReference type="SAM" id="Phobius"/>
    </source>
</evidence>
<dbReference type="SUPFAM" id="SSF57302">
    <property type="entry name" value="Snake toxin-like"/>
    <property type="match status" value="1"/>
</dbReference>
<keyword evidence="2" id="KW-1003">Cell membrane</keyword>
<keyword evidence="9" id="KW-0812">Transmembrane</keyword>
<keyword evidence="4" id="KW-0732">Signal</keyword>
<dbReference type="GO" id="GO:0005886">
    <property type="term" value="C:plasma membrane"/>
    <property type="evidence" value="ECO:0007669"/>
    <property type="project" value="UniProtKB-SubCell"/>
</dbReference>
<evidence type="ECO:0000256" key="4">
    <source>
        <dbReference type="ARBA" id="ARBA00022729"/>
    </source>
</evidence>
<organism evidence="10 11">
    <name type="scientific">Dicentrarchus labrax</name>
    <name type="common">European seabass</name>
    <name type="synonym">Morone labrax</name>
    <dbReference type="NCBI Taxonomy" id="13489"/>
    <lineage>
        <taxon>Eukaryota</taxon>
        <taxon>Metazoa</taxon>
        <taxon>Chordata</taxon>
        <taxon>Craniata</taxon>
        <taxon>Vertebrata</taxon>
        <taxon>Euteleostomi</taxon>
        <taxon>Actinopterygii</taxon>
        <taxon>Neopterygii</taxon>
        <taxon>Teleostei</taxon>
        <taxon>Neoteleostei</taxon>
        <taxon>Acanthomorphata</taxon>
        <taxon>Eupercaria</taxon>
        <taxon>Moronidae</taxon>
        <taxon>Dicentrarchus</taxon>
    </lineage>
</organism>
<keyword evidence="11" id="KW-1185">Reference proteome</keyword>
<evidence type="ECO:0000313" key="10">
    <source>
        <dbReference type="Ensembl" id="ENSDLAP00005075601.1"/>
    </source>
</evidence>
<dbReference type="GO" id="GO:0030550">
    <property type="term" value="F:acetylcholine receptor inhibitor activity"/>
    <property type="evidence" value="ECO:0007669"/>
    <property type="project" value="TreeGrafter"/>
</dbReference>
<evidence type="ECO:0000256" key="1">
    <source>
        <dbReference type="ARBA" id="ARBA00004609"/>
    </source>
</evidence>
<evidence type="ECO:0000256" key="7">
    <source>
        <dbReference type="ARBA" id="ARBA00023180"/>
    </source>
</evidence>
<dbReference type="Pfam" id="PF16975">
    <property type="entry name" value="UPAR_LY6_2"/>
    <property type="match status" value="1"/>
</dbReference>
<dbReference type="GeneTree" id="ENSGT00390000000220"/>
<dbReference type="PANTHER" id="PTHR31171">
    <property type="entry name" value="LY6/PLAUR DOMAIN-CONTAINING PROTEIN 6"/>
    <property type="match status" value="1"/>
</dbReference>
<feature type="transmembrane region" description="Helical" evidence="9">
    <location>
        <begin position="6"/>
        <end position="29"/>
    </location>
</feature>
<evidence type="ECO:0000256" key="8">
    <source>
        <dbReference type="ARBA" id="ARBA00023288"/>
    </source>
</evidence>
<dbReference type="AlphaFoldDB" id="A0A8P4GC77"/>
<reference evidence="10" key="2">
    <citation type="submission" date="2025-09" db="UniProtKB">
        <authorList>
            <consortium name="Ensembl"/>
        </authorList>
    </citation>
    <scope>IDENTIFICATION</scope>
</reference>
<dbReference type="GO" id="GO:0098552">
    <property type="term" value="C:side of membrane"/>
    <property type="evidence" value="ECO:0007669"/>
    <property type="project" value="UniProtKB-KW"/>
</dbReference>
<dbReference type="PANTHER" id="PTHR31171:SF0">
    <property type="entry name" value="LY6_PLAUR DOMAIN-CONTAINING PROTEIN 6"/>
    <property type="match status" value="1"/>
</dbReference>
<dbReference type="InterPro" id="IPR039457">
    <property type="entry name" value="LYPD6-like"/>
</dbReference>
<proteinExistence type="predicted"/>
<sequence>HIMNSFIYIFHFVCILYVCILLHIYIFLFSEDIRKKKDKKVNVSIRHHKLRVLTCVCLSSTATPHPGGFKCFTCQDAADNYECNRWAPDVYCPKDARYCYTLHMMDSHGDSVSVTKRCVTLDDCLFTGCADVCSSCCEGNICNVLVPRNESSAIFSSTSPLVSSSRSLLPATLSYGILIIIIIIFTAGHV</sequence>